<dbReference type="Proteomes" id="UP001631949">
    <property type="component" value="Unassembled WGS sequence"/>
</dbReference>
<evidence type="ECO:0000256" key="2">
    <source>
        <dbReference type="SAM" id="SignalP"/>
    </source>
</evidence>
<dbReference type="PANTHER" id="PTHR34385">
    <property type="entry name" value="D-ALANYL-D-ALANINE CARBOXYPEPTIDASE"/>
    <property type="match status" value="1"/>
</dbReference>
<feature type="compositionally biased region" description="Low complexity" evidence="1">
    <location>
        <begin position="381"/>
        <end position="409"/>
    </location>
</feature>
<feature type="compositionally biased region" description="Basic and acidic residues" evidence="1">
    <location>
        <begin position="365"/>
        <end position="374"/>
    </location>
</feature>
<keyword evidence="4" id="KW-0645">Protease</keyword>
<dbReference type="Gene3D" id="3.30.1380.10">
    <property type="match status" value="1"/>
</dbReference>
<keyword evidence="2" id="KW-0732">Signal</keyword>
<dbReference type="RefSeq" id="WP_408977705.1">
    <property type="nucleotide sequence ID" value="NZ_JBJUVG010000009.1"/>
</dbReference>
<keyword evidence="4" id="KW-0121">Carboxypeptidase</keyword>
<feature type="chain" id="PRO_5045538631" evidence="2">
    <location>
        <begin position="19"/>
        <end position="426"/>
    </location>
</feature>
<evidence type="ECO:0000313" key="4">
    <source>
        <dbReference type="EMBL" id="MFM9414092.1"/>
    </source>
</evidence>
<organism evidence="4 5">
    <name type="scientific">Peptococcus simiae</name>
    <dbReference type="NCBI Taxonomy" id="1643805"/>
    <lineage>
        <taxon>Bacteria</taxon>
        <taxon>Bacillati</taxon>
        <taxon>Bacillota</taxon>
        <taxon>Clostridia</taxon>
        <taxon>Eubacteriales</taxon>
        <taxon>Peptococcaceae</taxon>
        <taxon>Peptococcus</taxon>
    </lineage>
</organism>
<protein>
    <submittedName>
        <fullName evidence="4">M15 family metallopeptidase</fullName>
        <ecNumber evidence="4">3.4.17.-</ecNumber>
    </submittedName>
</protein>
<feature type="region of interest" description="Disordered" evidence="1">
    <location>
        <begin position="363"/>
        <end position="426"/>
    </location>
</feature>
<dbReference type="PANTHER" id="PTHR34385:SF1">
    <property type="entry name" value="PEPTIDOGLYCAN L-ALANYL-D-GLUTAMATE ENDOPEPTIDASE CWLK"/>
    <property type="match status" value="1"/>
</dbReference>
<dbReference type="InterPro" id="IPR052179">
    <property type="entry name" value="DD-CPase-like"/>
</dbReference>
<gene>
    <name evidence="4" type="ORF">ACKQTC_06905</name>
</gene>
<keyword evidence="5" id="KW-1185">Reference proteome</keyword>
<feature type="signal peptide" evidence="2">
    <location>
        <begin position="1"/>
        <end position="18"/>
    </location>
</feature>
<proteinExistence type="predicted"/>
<comment type="caution">
    <text evidence="4">The sequence shown here is derived from an EMBL/GenBank/DDBJ whole genome shotgun (WGS) entry which is preliminary data.</text>
</comment>
<reference evidence="4 5" key="1">
    <citation type="journal article" date="2016" name="Int. J. Syst. Evol. Microbiol.">
        <title>Peptococcus simiae sp. nov., isolated from rhesus macaque faeces and emended description of the genus Peptococcus.</title>
        <authorList>
            <person name="Shkoporov A.N."/>
            <person name="Efimov B.A."/>
            <person name="Kondova I."/>
            <person name="Ouwerling B."/>
            <person name="Chaplin A.V."/>
            <person name="Shcherbakova V.A."/>
            <person name="Langermans J.A.M."/>
        </authorList>
    </citation>
    <scope>NUCLEOTIDE SEQUENCE [LARGE SCALE GENOMIC DNA]</scope>
    <source>
        <strain evidence="4 5">M108</strain>
    </source>
</reference>
<evidence type="ECO:0000313" key="5">
    <source>
        <dbReference type="Proteomes" id="UP001631949"/>
    </source>
</evidence>
<evidence type="ECO:0000259" key="3">
    <source>
        <dbReference type="Pfam" id="PF02557"/>
    </source>
</evidence>
<dbReference type="EMBL" id="JBJUVG010000009">
    <property type="protein sequence ID" value="MFM9414092.1"/>
    <property type="molecule type" value="Genomic_DNA"/>
</dbReference>
<dbReference type="InterPro" id="IPR009045">
    <property type="entry name" value="Zn_M74/Hedgehog-like"/>
</dbReference>
<name>A0ABW9H0M6_9FIRM</name>
<dbReference type="InterPro" id="IPR058193">
    <property type="entry name" value="VanY/YodJ_core_dom"/>
</dbReference>
<dbReference type="EC" id="3.4.17.-" evidence="4"/>
<sequence>MKGAALKALSLGLGLVLAAGLALEGPAVAPAAAAELPANALVVDGILLINRDYPIGADYDPIPGAPDNKQLLPEAQAAFQDMQEAGRIEAGLQLFVLSGYRSYAYQDWLYKGYRANVGDYADTFSAKPGMSEHQSGLAADIGDRRYPGITLEVAFENTEAGQWLANNAHRFGFILRFPKGQEAVTGYQYEPWHFRYIGKEAAGRMKAAGVPTLEAWLGTDTGAGRALASHQLGNVHVNRLPVPLRGYLIKDNHYYKLRDLAQVLAGTGAAFSVDYDAAHNEIILKRTPYAKGKAGEAPSASLPYRSALMNTITVRVDGEAYRLDRAVIDDLSYIKLRDLAKPLGFTVDWQVEPPTVLITTPAAEDEAKGQEKPDPAQTASPAEGSETTPATPTPAADPGDPAAAAPEEGVQASNPTDSHPAPSRVG</sequence>
<accession>A0ABW9H0M6</accession>
<feature type="domain" description="D-alanyl-D-alanine carboxypeptidase-like core" evidence="3">
    <location>
        <begin position="69"/>
        <end position="199"/>
    </location>
</feature>
<evidence type="ECO:0000256" key="1">
    <source>
        <dbReference type="SAM" id="MobiDB-lite"/>
    </source>
</evidence>
<dbReference type="InterPro" id="IPR003709">
    <property type="entry name" value="VanY-like_core_dom"/>
</dbReference>
<dbReference type="GO" id="GO:0004180">
    <property type="term" value="F:carboxypeptidase activity"/>
    <property type="evidence" value="ECO:0007669"/>
    <property type="project" value="UniProtKB-KW"/>
</dbReference>
<dbReference type="Pfam" id="PF02557">
    <property type="entry name" value="VanY"/>
    <property type="match status" value="1"/>
</dbReference>
<dbReference type="CDD" id="cd14852">
    <property type="entry name" value="LD-carboxypeptidase"/>
    <property type="match status" value="1"/>
</dbReference>
<keyword evidence="4" id="KW-0378">Hydrolase</keyword>
<dbReference type="SUPFAM" id="SSF55166">
    <property type="entry name" value="Hedgehog/DD-peptidase"/>
    <property type="match status" value="1"/>
</dbReference>